<dbReference type="InterPro" id="IPR002347">
    <property type="entry name" value="SDR_fam"/>
</dbReference>
<protein>
    <submittedName>
        <fullName evidence="3">3-oxoacyl-ACP reductase</fullName>
    </submittedName>
</protein>
<dbReference type="EMBL" id="PGTB01000005">
    <property type="protein sequence ID" value="PJE38095.1"/>
    <property type="molecule type" value="Genomic_DNA"/>
</dbReference>
<dbReference type="PANTHER" id="PTHR24321:SF15">
    <property type="entry name" value="OXIDOREDUCTASE UCPA"/>
    <property type="match status" value="1"/>
</dbReference>
<dbReference type="FunFam" id="3.40.50.720:FF:000084">
    <property type="entry name" value="Short-chain dehydrogenase reductase"/>
    <property type="match status" value="1"/>
</dbReference>
<dbReference type="PRINTS" id="PR00081">
    <property type="entry name" value="GDHRDH"/>
</dbReference>
<dbReference type="AlphaFoldDB" id="A0A2M8J5R9"/>
<dbReference type="SUPFAM" id="SSF51735">
    <property type="entry name" value="NAD(P)-binding Rossmann-fold domains"/>
    <property type="match status" value="1"/>
</dbReference>
<dbReference type="PANTHER" id="PTHR24321">
    <property type="entry name" value="DEHYDROGENASES, SHORT CHAIN"/>
    <property type="match status" value="1"/>
</dbReference>
<dbReference type="RefSeq" id="WP_100161283.1">
    <property type="nucleotide sequence ID" value="NZ_PGTB01000005.1"/>
</dbReference>
<comment type="similarity">
    <text evidence="1">Belongs to the short-chain dehydrogenases/reductases (SDR) family.</text>
</comment>
<dbReference type="InterPro" id="IPR036291">
    <property type="entry name" value="NAD(P)-bd_dom_sf"/>
</dbReference>
<evidence type="ECO:0000256" key="2">
    <source>
        <dbReference type="ARBA" id="ARBA00023002"/>
    </source>
</evidence>
<name>A0A2M8J5R9_9RHOB</name>
<evidence type="ECO:0000256" key="1">
    <source>
        <dbReference type="ARBA" id="ARBA00006484"/>
    </source>
</evidence>
<evidence type="ECO:0000313" key="3">
    <source>
        <dbReference type="EMBL" id="PJE38095.1"/>
    </source>
</evidence>
<keyword evidence="2" id="KW-0560">Oxidoreductase</keyword>
<dbReference type="GO" id="GO:0016491">
    <property type="term" value="F:oxidoreductase activity"/>
    <property type="evidence" value="ECO:0007669"/>
    <property type="project" value="UniProtKB-KW"/>
</dbReference>
<sequence>MSFSLLDQVALVFGAGSSGPGWGNGKAAAVAYARAGARVVCVDLNQAAAEETAGIIGGEGMPAIAIRGDVSSEADVSAAVSKTVSHFGKIDILHNNTGITLFGSPVEQPIEEWERAMDVNVKSVFLACRHVLPHMVAQGHGVITNISSIASIRIAGYDMASYYTSKAAVNQLTRAVALQYADKGIRSNAILPGLMNTPLIQGNEGMKGHHGDLEKQLAERDAMSPTGKMGDAWDVAHAAVFLASPEAKYINGVLLPVDGGLSCRAR</sequence>
<dbReference type="Proteomes" id="UP000231553">
    <property type="component" value="Unassembled WGS sequence"/>
</dbReference>
<reference evidence="3 4" key="1">
    <citation type="journal article" date="2018" name="Int. J. Syst. Evol. Microbiol.">
        <title>Pseudooceanicola lipolyticus sp. nov., a marine alphaproteobacterium, reclassification of Oceanicola flagellatus as Pseudooceanicola flagellatus comb. nov. and emended description of the genus Pseudooceanicola.</title>
        <authorList>
            <person name="Huang M.-M."/>
            <person name="Guo L.-L."/>
            <person name="Wu Y.-H."/>
            <person name="Lai Q.-L."/>
            <person name="Shao Z.-Z."/>
            <person name="Wang C.-S."/>
            <person name="Wu M."/>
            <person name="Xu X.-W."/>
        </authorList>
    </citation>
    <scope>NUCLEOTIDE SEQUENCE [LARGE SCALE GENOMIC DNA]</scope>
    <source>
        <strain evidence="3 4">157</strain>
    </source>
</reference>
<comment type="caution">
    <text evidence="3">The sequence shown here is derived from an EMBL/GenBank/DDBJ whole genome shotgun (WGS) entry which is preliminary data.</text>
</comment>
<dbReference type="CDD" id="cd05233">
    <property type="entry name" value="SDR_c"/>
    <property type="match status" value="1"/>
</dbReference>
<dbReference type="PRINTS" id="PR00080">
    <property type="entry name" value="SDRFAMILY"/>
</dbReference>
<accession>A0A2M8J5R9</accession>
<evidence type="ECO:0000313" key="4">
    <source>
        <dbReference type="Proteomes" id="UP000231553"/>
    </source>
</evidence>
<dbReference type="Gene3D" id="3.40.50.720">
    <property type="entry name" value="NAD(P)-binding Rossmann-like Domain"/>
    <property type="match status" value="1"/>
</dbReference>
<keyword evidence="4" id="KW-1185">Reference proteome</keyword>
<dbReference type="OrthoDB" id="7745792at2"/>
<dbReference type="Pfam" id="PF13561">
    <property type="entry name" value="adh_short_C2"/>
    <property type="match status" value="1"/>
</dbReference>
<organism evidence="3 4">
    <name type="scientific">Pseudooceanicola lipolyticus</name>
    <dbReference type="NCBI Taxonomy" id="2029104"/>
    <lineage>
        <taxon>Bacteria</taxon>
        <taxon>Pseudomonadati</taxon>
        <taxon>Pseudomonadota</taxon>
        <taxon>Alphaproteobacteria</taxon>
        <taxon>Rhodobacterales</taxon>
        <taxon>Paracoccaceae</taxon>
        <taxon>Pseudooceanicola</taxon>
    </lineage>
</organism>
<gene>
    <name evidence="3" type="ORF">CVM52_03870</name>
</gene>
<proteinExistence type="inferred from homology"/>